<dbReference type="KEGG" id="pxu:106128305"/>
<sequence>MSGYLWGVAHLVNDPSNELLEAIQKRLFKIEINKPPGNDIEKKSTETIAPLPTPRRKETAIDTTDLESNLKAIRSQNLRSQHVQVGKVPPVKKEKSLQCRCTTHTACKSTSVQKINYTDHSCGSQNLIMKDEHASPRSEKICQAHKETLLLLQQWTSVDFNRKKKKRYLRNLMKSMIHNIVNYFNVQKIEPFSQYPYTEKEKMQLFRCASIHKIENKSRKYYF</sequence>
<accession>A0AAJ6ZYK3</accession>
<dbReference type="Proteomes" id="UP000694872">
    <property type="component" value="Unplaced"/>
</dbReference>
<dbReference type="GeneID" id="106128305"/>
<dbReference type="AlphaFoldDB" id="A0AAJ6ZYK3"/>
<protein>
    <submittedName>
        <fullName evidence="1">Uncharacterized protein LOC106128305</fullName>
    </submittedName>
</protein>
<dbReference type="RefSeq" id="XP_013182075.1">
    <property type="nucleotide sequence ID" value="XM_013326621.1"/>
</dbReference>
<organism evidence="1">
    <name type="scientific">Papilio xuthus</name>
    <name type="common">Asian swallowtail butterfly</name>
    <dbReference type="NCBI Taxonomy" id="66420"/>
    <lineage>
        <taxon>Eukaryota</taxon>
        <taxon>Metazoa</taxon>
        <taxon>Ecdysozoa</taxon>
        <taxon>Arthropoda</taxon>
        <taxon>Hexapoda</taxon>
        <taxon>Insecta</taxon>
        <taxon>Pterygota</taxon>
        <taxon>Neoptera</taxon>
        <taxon>Endopterygota</taxon>
        <taxon>Lepidoptera</taxon>
        <taxon>Glossata</taxon>
        <taxon>Ditrysia</taxon>
        <taxon>Papilionoidea</taxon>
        <taxon>Papilionidae</taxon>
        <taxon>Papilioninae</taxon>
        <taxon>Papilio</taxon>
    </lineage>
</organism>
<gene>
    <name evidence="1" type="primary">LOC106128305</name>
</gene>
<proteinExistence type="predicted"/>
<reference evidence="1" key="1">
    <citation type="submission" date="2025-08" db="UniProtKB">
        <authorList>
            <consortium name="RefSeq"/>
        </authorList>
    </citation>
    <scope>IDENTIFICATION</scope>
</reference>
<name>A0AAJ6ZYK3_PAPXU</name>
<evidence type="ECO:0000313" key="1">
    <source>
        <dbReference type="RefSeq" id="XP_013182075.1"/>
    </source>
</evidence>